<proteinExistence type="predicted"/>
<dbReference type="AlphaFoldDB" id="A0A285U7I3"/>
<sequence length="232" mass="25152">MNINTMVKVMAGLLPVAPITAEMVEDAGGAEANPVYEDYSGPTMEEEIAAYNNPAPTIRNLDTVNVQVGDDFDPMAGVYALDNQDGNITDNIEITDDNVDTSTPGTYTVSYRVENSRNGWFEYTRSITVSDAPSDPIPLVPPTEAELQGTSEDTSSTVLFNNMEDVTISVGEDFNAREGIEIIDTDGLDIAHTAFISGEVDTDTPGEYTIAYAVFDQFENPHAYARTITVVE</sequence>
<dbReference type="InterPro" id="IPR013783">
    <property type="entry name" value="Ig-like_fold"/>
</dbReference>
<dbReference type="RefSeq" id="WP_097038050.1">
    <property type="nucleotide sequence ID" value="NZ_OBQF01000001.1"/>
</dbReference>
<name>A0A285U7I3_9STAP</name>
<dbReference type="InterPro" id="IPR032179">
    <property type="entry name" value="Cry22Aa_Ig-like"/>
</dbReference>
<feature type="domain" description="Pesticidal crystal protein Cry22Aa Ig-like" evidence="1">
    <location>
        <begin position="162"/>
        <end position="230"/>
    </location>
</feature>
<evidence type="ECO:0000259" key="1">
    <source>
        <dbReference type="Pfam" id="PF16403"/>
    </source>
</evidence>
<protein>
    <submittedName>
        <fullName evidence="2">Uncharacterized protein DUF5011</fullName>
    </submittedName>
</protein>
<gene>
    <name evidence="2" type="ORF">SAMN05878391_0088</name>
</gene>
<dbReference type="Proteomes" id="UP000219412">
    <property type="component" value="Unassembled WGS sequence"/>
</dbReference>
<evidence type="ECO:0000313" key="2">
    <source>
        <dbReference type="EMBL" id="SOC37792.1"/>
    </source>
</evidence>
<dbReference type="Pfam" id="PF16403">
    <property type="entry name" value="Bact_surface_Ig-like"/>
    <property type="match status" value="2"/>
</dbReference>
<feature type="domain" description="Pesticidal crystal protein Cry22Aa Ig-like" evidence="1">
    <location>
        <begin position="60"/>
        <end position="129"/>
    </location>
</feature>
<reference evidence="3" key="1">
    <citation type="submission" date="2017-08" db="EMBL/GenBank/DDBJ databases">
        <authorList>
            <person name="Varghese N."/>
            <person name="Submissions S."/>
        </authorList>
    </citation>
    <scope>NUCLEOTIDE SEQUENCE [LARGE SCALE GENOMIC DNA]</scope>
    <source>
        <strain evidence="3">DSM 23173</strain>
    </source>
</reference>
<dbReference type="OrthoDB" id="2195004at2"/>
<keyword evidence="3" id="KW-1185">Reference proteome</keyword>
<dbReference type="Gene3D" id="2.60.40.10">
    <property type="entry name" value="Immunoglobulins"/>
    <property type="match status" value="2"/>
</dbReference>
<evidence type="ECO:0000313" key="3">
    <source>
        <dbReference type="Proteomes" id="UP000219412"/>
    </source>
</evidence>
<organism evidence="2 3">
    <name type="scientific">Salinicoccus kekensis</name>
    <dbReference type="NCBI Taxonomy" id="714307"/>
    <lineage>
        <taxon>Bacteria</taxon>
        <taxon>Bacillati</taxon>
        <taxon>Bacillota</taxon>
        <taxon>Bacilli</taxon>
        <taxon>Bacillales</taxon>
        <taxon>Staphylococcaceae</taxon>
        <taxon>Salinicoccus</taxon>
    </lineage>
</organism>
<dbReference type="EMBL" id="OBQF01000001">
    <property type="protein sequence ID" value="SOC37792.1"/>
    <property type="molecule type" value="Genomic_DNA"/>
</dbReference>
<accession>A0A285U7I3</accession>